<keyword evidence="3" id="KW-0547">Nucleotide-binding</keyword>
<dbReference type="InterPro" id="IPR003439">
    <property type="entry name" value="ABC_transporter-like_ATP-bd"/>
</dbReference>
<evidence type="ECO:0000256" key="5">
    <source>
        <dbReference type="ARBA" id="ARBA00022970"/>
    </source>
</evidence>
<evidence type="ECO:0000313" key="7">
    <source>
        <dbReference type="EMBL" id="MFD2741572.1"/>
    </source>
</evidence>
<feature type="domain" description="ABC transporter" evidence="6">
    <location>
        <begin position="5"/>
        <end position="237"/>
    </location>
</feature>
<name>A0ABW5U6X8_9RHOB</name>
<proteinExistence type="inferred from homology"/>
<dbReference type="InterPro" id="IPR027417">
    <property type="entry name" value="P-loop_NTPase"/>
</dbReference>
<dbReference type="PROSITE" id="PS00211">
    <property type="entry name" value="ABC_TRANSPORTER_1"/>
    <property type="match status" value="1"/>
</dbReference>
<comment type="similarity">
    <text evidence="1">Belongs to the ABC transporter superfamily.</text>
</comment>
<protein>
    <submittedName>
        <fullName evidence="7">ABC transporter ATP-binding protein</fullName>
    </submittedName>
</protein>
<gene>
    <name evidence="7" type="ORF">ACFSUD_18560</name>
</gene>
<dbReference type="SUPFAM" id="SSF52540">
    <property type="entry name" value="P-loop containing nucleoside triphosphate hydrolases"/>
    <property type="match status" value="1"/>
</dbReference>
<comment type="caution">
    <text evidence="7">The sequence shown here is derived from an EMBL/GenBank/DDBJ whole genome shotgun (WGS) entry which is preliminary data.</text>
</comment>
<dbReference type="Gene3D" id="3.40.50.300">
    <property type="entry name" value="P-loop containing nucleotide triphosphate hydrolases"/>
    <property type="match status" value="1"/>
</dbReference>
<dbReference type="InterPro" id="IPR017871">
    <property type="entry name" value="ABC_transporter-like_CS"/>
</dbReference>
<keyword evidence="2" id="KW-0813">Transport</keyword>
<dbReference type="Pfam" id="PF00005">
    <property type="entry name" value="ABC_tran"/>
    <property type="match status" value="1"/>
</dbReference>
<dbReference type="RefSeq" id="WP_386376010.1">
    <property type="nucleotide sequence ID" value="NZ_JBHUMP010000031.1"/>
</dbReference>
<keyword evidence="8" id="KW-1185">Reference proteome</keyword>
<dbReference type="InterPro" id="IPR052156">
    <property type="entry name" value="BCAA_Transport_ATP-bd_LivF"/>
</dbReference>
<dbReference type="GO" id="GO:0005524">
    <property type="term" value="F:ATP binding"/>
    <property type="evidence" value="ECO:0007669"/>
    <property type="project" value="UniProtKB-KW"/>
</dbReference>
<dbReference type="InterPro" id="IPR003593">
    <property type="entry name" value="AAA+_ATPase"/>
</dbReference>
<evidence type="ECO:0000259" key="6">
    <source>
        <dbReference type="PROSITE" id="PS50893"/>
    </source>
</evidence>
<keyword evidence="4 7" id="KW-0067">ATP-binding</keyword>
<accession>A0ABW5U6X8</accession>
<evidence type="ECO:0000256" key="3">
    <source>
        <dbReference type="ARBA" id="ARBA00022741"/>
    </source>
</evidence>
<dbReference type="EMBL" id="JBHUMP010000031">
    <property type="protein sequence ID" value="MFD2741572.1"/>
    <property type="molecule type" value="Genomic_DNA"/>
</dbReference>
<evidence type="ECO:0000256" key="1">
    <source>
        <dbReference type="ARBA" id="ARBA00005417"/>
    </source>
</evidence>
<dbReference type="PANTHER" id="PTHR43820">
    <property type="entry name" value="HIGH-AFFINITY BRANCHED-CHAIN AMINO ACID TRANSPORT ATP-BINDING PROTEIN LIVF"/>
    <property type="match status" value="1"/>
</dbReference>
<keyword evidence="5" id="KW-0029">Amino-acid transport</keyword>
<sequence length="238" mass="25075">MTSLLSVQSLAVRYGPIEAVRGIDFEIKEGEIVALLGANGAGKSSTLNALVGLVPVASGTVHFKGEDITDWAPELLAPAGMTLSPEGRRVFGTLSVAENLRMGAFAITDKAAVKAAWDRVYDLFPILHERRDQFAGTLSGGQQQMLAVGRALMSNPKLLLLDEPSLGLAPKIIGQVFELIERLRGQGVTLAVVEQNVAMALEVADRGYVFANGRLVAAGSAADLAQSDTLKSAYLGGE</sequence>
<dbReference type="SMART" id="SM00382">
    <property type="entry name" value="AAA"/>
    <property type="match status" value="1"/>
</dbReference>
<dbReference type="Proteomes" id="UP001597474">
    <property type="component" value="Unassembled WGS sequence"/>
</dbReference>
<dbReference type="PANTHER" id="PTHR43820:SF4">
    <property type="entry name" value="HIGH-AFFINITY BRANCHED-CHAIN AMINO ACID TRANSPORT ATP-BINDING PROTEIN LIVF"/>
    <property type="match status" value="1"/>
</dbReference>
<organism evidence="7 8">
    <name type="scientific">Sulfitobacter aestuarii</name>
    <dbReference type="NCBI Taxonomy" id="2161676"/>
    <lineage>
        <taxon>Bacteria</taxon>
        <taxon>Pseudomonadati</taxon>
        <taxon>Pseudomonadota</taxon>
        <taxon>Alphaproteobacteria</taxon>
        <taxon>Rhodobacterales</taxon>
        <taxon>Roseobacteraceae</taxon>
        <taxon>Sulfitobacter</taxon>
    </lineage>
</organism>
<dbReference type="CDD" id="cd03224">
    <property type="entry name" value="ABC_TM1139_LivF_branched"/>
    <property type="match status" value="1"/>
</dbReference>
<evidence type="ECO:0000256" key="4">
    <source>
        <dbReference type="ARBA" id="ARBA00022840"/>
    </source>
</evidence>
<evidence type="ECO:0000256" key="2">
    <source>
        <dbReference type="ARBA" id="ARBA00022448"/>
    </source>
</evidence>
<evidence type="ECO:0000313" key="8">
    <source>
        <dbReference type="Proteomes" id="UP001597474"/>
    </source>
</evidence>
<reference evidence="8" key="1">
    <citation type="journal article" date="2019" name="Int. J. Syst. Evol. Microbiol.">
        <title>The Global Catalogue of Microorganisms (GCM) 10K type strain sequencing project: providing services to taxonomists for standard genome sequencing and annotation.</title>
        <authorList>
            <consortium name="The Broad Institute Genomics Platform"/>
            <consortium name="The Broad Institute Genome Sequencing Center for Infectious Disease"/>
            <person name="Wu L."/>
            <person name="Ma J."/>
        </authorList>
    </citation>
    <scope>NUCLEOTIDE SEQUENCE [LARGE SCALE GENOMIC DNA]</scope>
    <source>
        <strain evidence="8">TISTR 2562</strain>
    </source>
</reference>
<dbReference type="PROSITE" id="PS50893">
    <property type="entry name" value="ABC_TRANSPORTER_2"/>
    <property type="match status" value="1"/>
</dbReference>